<evidence type="ECO:0000313" key="9">
    <source>
        <dbReference type="Proteomes" id="UP000266273"/>
    </source>
</evidence>
<feature type="transmembrane region" description="Helical" evidence="7">
    <location>
        <begin position="123"/>
        <end position="146"/>
    </location>
</feature>
<feature type="transmembrane region" description="Helical" evidence="7">
    <location>
        <begin position="460"/>
        <end position="484"/>
    </location>
</feature>
<dbReference type="PROSITE" id="PS50283">
    <property type="entry name" value="NA_SOLUT_SYMP_3"/>
    <property type="match status" value="1"/>
</dbReference>
<evidence type="ECO:0000256" key="5">
    <source>
        <dbReference type="ARBA" id="ARBA00023136"/>
    </source>
</evidence>
<dbReference type="PANTHER" id="PTHR11819">
    <property type="entry name" value="SOLUTE CARRIER FAMILY 5"/>
    <property type="match status" value="1"/>
</dbReference>
<dbReference type="EMBL" id="QXDF01000005">
    <property type="protein sequence ID" value="RIA45474.1"/>
    <property type="molecule type" value="Genomic_DNA"/>
</dbReference>
<feature type="transmembrane region" description="Helical" evidence="7">
    <location>
        <begin position="158"/>
        <end position="178"/>
    </location>
</feature>
<feature type="transmembrane region" description="Helical" evidence="7">
    <location>
        <begin position="363"/>
        <end position="385"/>
    </location>
</feature>
<dbReference type="InterPro" id="IPR038377">
    <property type="entry name" value="Na/Glc_symporter_sf"/>
</dbReference>
<protein>
    <submittedName>
        <fullName evidence="8">SSS family solute:Na+ symporter</fullName>
    </submittedName>
</protein>
<dbReference type="Gene3D" id="1.20.1730.10">
    <property type="entry name" value="Sodium/glucose cotransporter"/>
    <property type="match status" value="1"/>
</dbReference>
<comment type="caution">
    <text evidence="8">The sequence shown here is derived from an EMBL/GenBank/DDBJ whole genome shotgun (WGS) entry which is preliminary data.</text>
</comment>
<evidence type="ECO:0000256" key="1">
    <source>
        <dbReference type="ARBA" id="ARBA00004141"/>
    </source>
</evidence>
<dbReference type="NCBIfam" id="TIGR00813">
    <property type="entry name" value="sss"/>
    <property type="match status" value="1"/>
</dbReference>
<name>A0A397PH70_9HYPH</name>
<feature type="transmembrane region" description="Helical" evidence="7">
    <location>
        <begin position="424"/>
        <end position="440"/>
    </location>
</feature>
<comment type="similarity">
    <text evidence="2 6">Belongs to the sodium:solute symporter (SSF) (TC 2.A.21) family.</text>
</comment>
<gene>
    <name evidence="8" type="ORF">BXY53_2761</name>
</gene>
<keyword evidence="5 7" id="KW-0472">Membrane</keyword>
<comment type="subcellular location">
    <subcellularLocation>
        <location evidence="1">Membrane</location>
        <topology evidence="1">Multi-pass membrane protein</topology>
    </subcellularLocation>
</comment>
<feature type="transmembrane region" description="Helical" evidence="7">
    <location>
        <begin position="233"/>
        <end position="251"/>
    </location>
</feature>
<feature type="transmembrane region" description="Helical" evidence="7">
    <location>
        <begin position="505"/>
        <end position="529"/>
    </location>
</feature>
<evidence type="ECO:0000256" key="6">
    <source>
        <dbReference type="RuleBase" id="RU362091"/>
    </source>
</evidence>
<evidence type="ECO:0000256" key="2">
    <source>
        <dbReference type="ARBA" id="ARBA00006434"/>
    </source>
</evidence>
<keyword evidence="9" id="KW-1185">Reference proteome</keyword>
<dbReference type="PANTHER" id="PTHR11819:SF195">
    <property type="entry name" value="SODIUM_GLUCOSE COTRANSPORTER 4"/>
    <property type="match status" value="1"/>
</dbReference>
<reference evidence="8 9" key="1">
    <citation type="submission" date="2018-08" db="EMBL/GenBank/DDBJ databases">
        <title>Genomic Encyclopedia of Archaeal and Bacterial Type Strains, Phase II (KMG-II): from individual species to whole genera.</title>
        <authorList>
            <person name="Goeker M."/>
        </authorList>
    </citation>
    <scope>NUCLEOTIDE SEQUENCE [LARGE SCALE GENOMIC DNA]</scope>
    <source>
        <strain evidence="8 9">DSM 5002</strain>
    </source>
</reference>
<proteinExistence type="inferred from homology"/>
<dbReference type="GO" id="GO:0005412">
    <property type="term" value="F:D-glucose:sodium symporter activity"/>
    <property type="evidence" value="ECO:0007669"/>
    <property type="project" value="TreeGrafter"/>
</dbReference>
<evidence type="ECO:0000313" key="8">
    <source>
        <dbReference type="EMBL" id="RIA45474.1"/>
    </source>
</evidence>
<keyword evidence="3 7" id="KW-0812">Transmembrane</keyword>
<organism evidence="8 9">
    <name type="scientific">Dichotomicrobium thermohalophilum</name>
    <dbReference type="NCBI Taxonomy" id="933063"/>
    <lineage>
        <taxon>Bacteria</taxon>
        <taxon>Pseudomonadati</taxon>
        <taxon>Pseudomonadota</taxon>
        <taxon>Alphaproteobacteria</taxon>
        <taxon>Hyphomicrobiales</taxon>
        <taxon>Hyphomicrobiaceae</taxon>
        <taxon>Dichotomicrobium</taxon>
    </lineage>
</organism>
<feature type="transmembrane region" description="Helical" evidence="7">
    <location>
        <begin position="6"/>
        <end position="27"/>
    </location>
</feature>
<evidence type="ECO:0000256" key="4">
    <source>
        <dbReference type="ARBA" id="ARBA00022989"/>
    </source>
</evidence>
<dbReference type="Pfam" id="PF00474">
    <property type="entry name" value="SSF"/>
    <property type="match status" value="1"/>
</dbReference>
<evidence type="ECO:0000256" key="7">
    <source>
        <dbReference type="SAM" id="Phobius"/>
    </source>
</evidence>
<dbReference type="GO" id="GO:0005886">
    <property type="term" value="C:plasma membrane"/>
    <property type="evidence" value="ECO:0007669"/>
    <property type="project" value="TreeGrafter"/>
</dbReference>
<feature type="transmembrane region" description="Helical" evidence="7">
    <location>
        <begin position="84"/>
        <end position="102"/>
    </location>
</feature>
<evidence type="ECO:0000256" key="3">
    <source>
        <dbReference type="ARBA" id="ARBA00022692"/>
    </source>
</evidence>
<feature type="transmembrane region" description="Helical" evidence="7">
    <location>
        <begin position="317"/>
        <end position="342"/>
    </location>
</feature>
<feature type="transmembrane region" description="Helical" evidence="7">
    <location>
        <begin position="391"/>
        <end position="412"/>
    </location>
</feature>
<dbReference type="AlphaFoldDB" id="A0A397PH70"/>
<dbReference type="OrthoDB" id="9814523at2"/>
<dbReference type="RefSeq" id="WP_119062580.1">
    <property type="nucleotide sequence ID" value="NZ_QXDF01000005.1"/>
</dbReference>
<feature type="transmembrane region" description="Helical" evidence="7">
    <location>
        <begin position="190"/>
        <end position="213"/>
    </location>
</feature>
<feature type="transmembrane region" description="Helical" evidence="7">
    <location>
        <begin position="48"/>
        <end position="72"/>
    </location>
</feature>
<feature type="transmembrane region" description="Helical" evidence="7">
    <location>
        <begin position="272"/>
        <end position="297"/>
    </location>
</feature>
<accession>A0A397PH70</accession>
<dbReference type="InterPro" id="IPR001734">
    <property type="entry name" value="Na/solute_symporter"/>
</dbReference>
<sequence>MHTDAHALEYAIMAVYLVVVFGFALYYGRRLGREDTAGYFLAGRALPWYLIGFSFYASNMSGASFVGLIGASYSEGLAVFHYEWTAALVLVLFAAFIIPVFLRNRIATVPEYLELRFDRRTRLLYALFTLVTLLFIDMAGALYAGAIVMQTGVPGLDLWTACIVISLLVGAYTIFGGLRAVVITDAIQALVLIAGALAVALYGLYAVGGWEALTARMEASHLNVFRPVDDPFLPWPGIAGVVILGLYYWTFNQYFVQRALGAESLEAGRKGALFAGLLKLPNLLLMIVPGMVAVALYPALDSPDKAFPTLAFELLPVGLRGIVLAAMLAAIMSSLDSALNAASSLVTLDLVKPRWPYLSDRRLLGIGRIVTGAFMVMAALYAPLIASFGSLFTYFQSTLAYLVPPIVAIYLAGLLSRRLSRGSAFWTLVIIVPLAILAFLSKEVSGLWSGAGLPDLHFTYMAVIICALTLVLLHLITALTAAGAEVDRAATATRADLRPEHRGRLLADYRVAAVLLMLATAVTLAALAML</sequence>
<keyword evidence="4 7" id="KW-1133">Transmembrane helix</keyword>
<dbReference type="Proteomes" id="UP000266273">
    <property type="component" value="Unassembled WGS sequence"/>
</dbReference>